<feature type="chain" id="PRO_5009327992" description="Protein TsetseEP domain-containing protein" evidence="2">
    <location>
        <begin position="27"/>
        <end position="147"/>
    </location>
</feature>
<dbReference type="Proteomes" id="UP000095300">
    <property type="component" value="Unassembled WGS sequence"/>
</dbReference>
<gene>
    <name evidence="3" type="primary">106091690</name>
</gene>
<evidence type="ECO:0000256" key="1">
    <source>
        <dbReference type="SAM" id="Phobius"/>
    </source>
</evidence>
<keyword evidence="1" id="KW-1133">Transmembrane helix</keyword>
<keyword evidence="4" id="KW-1185">Reference proteome</keyword>
<evidence type="ECO:0000313" key="3">
    <source>
        <dbReference type="EnsemblMetazoa" id="SCAU015079-PA"/>
    </source>
</evidence>
<evidence type="ECO:0000256" key="2">
    <source>
        <dbReference type="SAM" id="SignalP"/>
    </source>
</evidence>
<feature type="transmembrane region" description="Helical" evidence="1">
    <location>
        <begin position="124"/>
        <end position="146"/>
    </location>
</feature>
<evidence type="ECO:0000313" key="4">
    <source>
        <dbReference type="Proteomes" id="UP000095300"/>
    </source>
</evidence>
<dbReference type="VEuPathDB" id="VectorBase:SCAU015079"/>
<feature type="signal peptide" evidence="2">
    <location>
        <begin position="1"/>
        <end position="26"/>
    </location>
</feature>
<dbReference type="EnsemblMetazoa" id="SCAU015079-RA">
    <property type="protein sequence ID" value="SCAU015079-PA"/>
    <property type="gene ID" value="SCAU015079"/>
</dbReference>
<keyword evidence="1" id="KW-0472">Membrane</keyword>
<sequence>MNHRMKFSILLLFIFVNFNNFFITESANVDEAYQFSNSIIVEIEELIQGQLPPEANAEATVIFDQIKIGLTNCEGLITVPTNLSLYNECANSLRMYANSALGGLKIKYSTTTPRPTSSASSISLYPVNIAVVTSSVVITITLLRWFG</sequence>
<proteinExistence type="predicted"/>
<dbReference type="AlphaFoldDB" id="A0A1I8Q9A9"/>
<keyword evidence="1" id="KW-0812">Transmembrane</keyword>
<keyword evidence="2" id="KW-0732">Signal</keyword>
<accession>A0A1I8Q9A9</accession>
<dbReference type="KEGG" id="scac:106091690"/>
<evidence type="ECO:0008006" key="5">
    <source>
        <dbReference type="Google" id="ProtNLM"/>
    </source>
</evidence>
<name>A0A1I8Q9A9_STOCA</name>
<organism evidence="3 4">
    <name type="scientific">Stomoxys calcitrans</name>
    <name type="common">Stable fly</name>
    <name type="synonym">Conops calcitrans</name>
    <dbReference type="NCBI Taxonomy" id="35570"/>
    <lineage>
        <taxon>Eukaryota</taxon>
        <taxon>Metazoa</taxon>
        <taxon>Ecdysozoa</taxon>
        <taxon>Arthropoda</taxon>
        <taxon>Hexapoda</taxon>
        <taxon>Insecta</taxon>
        <taxon>Pterygota</taxon>
        <taxon>Neoptera</taxon>
        <taxon>Endopterygota</taxon>
        <taxon>Diptera</taxon>
        <taxon>Brachycera</taxon>
        <taxon>Muscomorpha</taxon>
        <taxon>Muscoidea</taxon>
        <taxon>Muscidae</taxon>
        <taxon>Stomoxys</taxon>
    </lineage>
</organism>
<protein>
    <recommendedName>
        <fullName evidence="5">Protein TsetseEP domain-containing protein</fullName>
    </recommendedName>
</protein>
<reference evidence="3" key="1">
    <citation type="submission" date="2020-05" db="UniProtKB">
        <authorList>
            <consortium name="EnsemblMetazoa"/>
        </authorList>
    </citation>
    <scope>IDENTIFICATION</scope>
    <source>
        <strain evidence="3">USDA</strain>
    </source>
</reference>